<feature type="transmembrane region" description="Helical" evidence="6">
    <location>
        <begin position="65"/>
        <end position="88"/>
    </location>
</feature>
<evidence type="ECO:0008006" key="9">
    <source>
        <dbReference type="Google" id="ProtNLM"/>
    </source>
</evidence>
<feature type="transmembrane region" description="Helical" evidence="6">
    <location>
        <begin position="33"/>
        <end position="53"/>
    </location>
</feature>
<dbReference type="Proteomes" id="UP001153148">
    <property type="component" value="Unassembled WGS sequence"/>
</dbReference>
<comment type="similarity">
    <text evidence="2">Belongs to the OB-RGRP/VPS55 family.</text>
</comment>
<evidence type="ECO:0000256" key="4">
    <source>
        <dbReference type="ARBA" id="ARBA00022989"/>
    </source>
</evidence>
<dbReference type="EMBL" id="CAJPIN010001297">
    <property type="protein sequence ID" value="CAG2054412.1"/>
    <property type="molecule type" value="Genomic_DNA"/>
</dbReference>
<keyword evidence="3 6" id="KW-0812">Transmembrane</keyword>
<evidence type="ECO:0000256" key="3">
    <source>
        <dbReference type="ARBA" id="ARBA00022692"/>
    </source>
</evidence>
<organism evidence="7 8">
    <name type="scientific">Timema podura</name>
    <name type="common">Walking stick</name>
    <dbReference type="NCBI Taxonomy" id="61482"/>
    <lineage>
        <taxon>Eukaryota</taxon>
        <taxon>Metazoa</taxon>
        <taxon>Ecdysozoa</taxon>
        <taxon>Arthropoda</taxon>
        <taxon>Hexapoda</taxon>
        <taxon>Insecta</taxon>
        <taxon>Pterygota</taxon>
        <taxon>Neoptera</taxon>
        <taxon>Polyneoptera</taxon>
        <taxon>Phasmatodea</taxon>
        <taxon>Timematodea</taxon>
        <taxon>Timematoidea</taxon>
        <taxon>Timematidae</taxon>
        <taxon>Timema</taxon>
    </lineage>
</organism>
<accession>A0ABN7NIQ1</accession>
<keyword evidence="5 6" id="KW-0472">Membrane</keyword>
<protein>
    <recommendedName>
        <fullName evidence="9">Leptin receptor overlapping transcript-like 1</fullName>
    </recommendedName>
</protein>
<evidence type="ECO:0000256" key="5">
    <source>
        <dbReference type="ARBA" id="ARBA00023136"/>
    </source>
</evidence>
<comment type="caution">
    <text evidence="7">The sequence shown here is derived from an EMBL/GenBank/DDBJ whole genome shotgun (WGS) entry which is preliminary data.</text>
</comment>
<evidence type="ECO:0000313" key="7">
    <source>
        <dbReference type="EMBL" id="CAG2054412.1"/>
    </source>
</evidence>
<name>A0ABN7NIQ1_TIMPD</name>
<keyword evidence="8" id="KW-1185">Reference proteome</keyword>
<reference evidence="7" key="1">
    <citation type="submission" date="2021-03" db="EMBL/GenBank/DDBJ databases">
        <authorList>
            <person name="Tran Van P."/>
        </authorList>
    </citation>
    <scope>NUCLEOTIDE SEQUENCE</scope>
</reference>
<feature type="transmembrane region" description="Helical" evidence="6">
    <location>
        <begin position="7"/>
        <end position="27"/>
    </location>
</feature>
<evidence type="ECO:0000256" key="2">
    <source>
        <dbReference type="ARBA" id="ARBA00005645"/>
    </source>
</evidence>
<proteinExistence type="inferred from homology"/>
<keyword evidence="4 6" id="KW-1133">Transmembrane helix</keyword>
<dbReference type="Pfam" id="PF04133">
    <property type="entry name" value="Vps55"/>
    <property type="match status" value="1"/>
</dbReference>
<comment type="subcellular location">
    <subcellularLocation>
        <location evidence="1">Membrane</location>
        <topology evidence="1">Multi-pass membrane protein</topology>
    </subcellularLocation>
</comment>
<sequence length="130" mass="14448">MFFDSRLVSLAFAGSIGMTLVILGCALPKYNVWWPFFVVLFYILSPVPTLIARRYNENSGNSSPSVYEVAIFITMGFVVSSFALPIVLSRALVIQWGACFLTLAANVVVYATLLGFFLTFDSDDADYSMW</sequence>
<dbReference type="PANTHER" id="PTHR12050:SF0">
    <property type="entry name" value="RH04491P"/>
    <property type="match status" value="1"/>
</dbReference>
<dbReference type="PANTHER" id="PTHR12050">
    <property type="entry name" value="LEPTIN RECEPTOR-RELATED"/>
    <property type="match status" value="1"/>
</dbReference>
<gene>
    <name evidence="7" type="ORF">TPAB3V08_LOCUS1441</name>
</gene>
<evidence type="ECO:0000313" key="8">
    <source>
        <dbReference type="Proteomes" id="UP001153148"/>
    </source>
</evidence>
<evidence type="ECO:0000256" key="1">
    <source>
        <dbReference type="ARBA" id="ARBA00004141"/>
    </source>
</evidence>
<evidence type="ECO:0000256" key="6">
    <source>
        <dbReference type="SAM" id="Phobius"/>
    </source>
</evidence>
<feature type="transmembrane region" description="Helical" evidence="6">
    <location>
        <begin position="94"/>
        <end position="120"/>
    </location>
</feature>
<dbReference type="InterPro" id="IPR007262">
    <property type="entry name" value="Vps55/LEPROT"/>
</dbReference>
<dbReference type="PROSITE" id="PS51257">
    <property type="entry name" value="PROKAR_LIPOPROTEIN"/>
    <property type="match status" value="1"/>
</dbReference>